<gene>
    <name evidence="1" type="ORF">C2G38_2189233</name>
</gene>
<reference evidence="1 2" key="1">
    <citation type="submission" date="2018-06" db="EMBL/GenBank/DDBJ databases">
        <title>Comparative genomics reveals the genomic features of Rhizophagus irregularis, R. cerebriforme, R. diaphanum and Gigaspora rosea, and their symbiotic lifestyle signature.</title>
        <authorList>
            <person name="Morin E."/>
            <person name="San Clemente H."/>
            <person name="Chen E.C.H."/>
            <person name="De La Providencia I."/>
            <person name="Hainaut M."/>
            <person name="Kuo A."/>
            <person name="Kohler A."/>
            <person name="Murat C."/>
            <person name="Tang N."/>
            <person name="Roy S."/>
            <person name="Loubradou J."/>
            <person name="Henrissat B."/>
            <person name="Grigoriev I.V."/>
            <person name="Corradi N."/>
            <person name="Roux C."/>
            <person name="Martin F.M."/>
        </authorList>
    </citation>
    <scope>NUCLEOTIDE SEQUENCE [LARGE SCALE GENOMIC DNA]</scope>
    <source>
        <strain evidence="1 2">DAOM 194757</strain>
    </source>
</reference>
<name>A0A397V6Z5_9GLOM</name>
<proteinExistence type="predicted"/>
<comment type="caution">
    <text evidence="1">The sequence shown here is derived from an EMBL/GenBank/DDBJ whole genome shotgun (WGS) entry which is preliminary data.</text>
</comment>
<accession>A0A397V6Z5</accession>
<organism evidence="1 2">
    <name type="scientific">Gigaspora rosea</name>
    <dbReference type="NCBI Taxonomy" id="44941"/>
    <lineage>
        <taxon>Eukaryota</taxon>
        <taxon>Fungi</taxon>
        <taxon>Fungi incertae sedis</taxon>
        <taxon>Mucoromycota</taxon>
        <taxon>Glomeromycotina</taxon>
        <taxon>Glomeromycetes</taxon>
        <taxon>Diversisporales</taxon>
        <taxon>Gigasporaceae</taxon>
        <taxon>Gigaspora</taxon>
    </lineage>
</organism>
<sequence>MIYILDNKKERQHRIIFIEIHEKEFPENSDVENWVFCCGELGHCILVLAAADQY</sequence>
<keyword evidence="2" id="KW-1185">Reference proteome</keyword>
<evidence type="ECO:0000313" key="1">
    <source>
        <dbReference type="EMBL" id="RIB16679.1"/>
    </source>
</evidence>
<dbReference type="Proteomes" id="UP000266673">
    <property type="component" value="Unassembled WGS sequence"/>
</dbReference>
<dbReference type="AlphaFoldDB" id="A0A397V6Z5"/>
<protein>
    <submittedName>
        <fullName evidence="1">Uncharacterized protein</fullName>
    </submittedName>
</protein>
<evidence type="ECO:0000313" key="2">
    <source>
        <dbReference type="Proteomes" id="UP000266673"/>
    </source>
</evidence>
<dbReference type="EMBL" id="QKWP01000657">
    <property type="protein sequence ID" value="RIB16679.1"/>
    <property type="molecule type" value="Genomic_DNA"/>
</dbReference>